<dbReference type="NCBIfam" id="TIGR01777">
    <property type="entry name" value="yfcH"/>
    <property type="match status" value="1"/>
</dbReference>
<sequence length="305" mass="32096">MKVAVTGASGFIGSALAGSLAGDGHEVVRMVRREPSGPDERRWDPSGASSADLSGVDAVVHLAGAGIGDRPWTPRYRRTLLLSRVQGTATIARAVAEAGVPVLVSGSAIGFYGDTGDREADEDSPNGTGFLANLARAWEDAARPAAQAGARVAFARTGHVLDPGGGLLGKLLPLYRVGLGGRLGSGHQYWSWISLADEVAALRFLIDEEVSGPVNLAAPNPVTNAEFTHALGVAVHRPTPLPVPAFALRMALPGFAREAILPGQRVVPRRLAEAGFRFADPELGAALPRIFKNTPPDDRRPYRDR</sequence>
<dbReference type="Gene3D" id="3.40.50.720">
    <property type="entry name" value="NAD(P)-binding Rossmann-like Domain"/>
    <property type="match status" value="1"/>
</dbReference>
<evidence type="ECO:0000313" key="4">
    <source>
        <dbReference type="EMBL" id="MFC4906801.1"/>
    </source>
</evidence>
<dbReference type="SUPFAM" id="SSF51735">
    <property type="entry name" value="NAD(P)-binding Rossmann-fold domains"/>
    <property type="match status" value="1"/>
</dbReference>
<reference evidence="5" key="1">
    <citation type="journal article" date="2019" name="Int. J. Syst. Evol. Microbiol.">
        <title>The Global Catalogue of Microorganisms (GCM) 10K type strain sequencing project: providing services to taxonomists for standard genome sequencing and annotation.</title>
        <authorList>
            <consortium name="The Broad Institute Genomics Platform"/>
            <consortium name="The Broad Institute Genome Sequencing Center for Infectious Disease"/>
            <person name="Wu L."/>
            <person name="Ma J."/>
        </authorList>
    </citation>
    <scope>NUCLEOTIDE SEQUENCE [LARGE SCALE GENOMIC DNA]</scope>
    <source>
        <strain evidence="5">KLKA75</strain>
    </source>
</reference>
<evidence type="ECO:0000259" key="3">
    <source>
        <dbReference type="Pfam" id="PF08338"/>
    </source>
</evidence>
<feature type="domain" description="NAD-dependent epimerase/dehydratase" evidence="2">
    <location>
        <begin position="3"/>
        <end position="212"/>
    </location>
</feature>
<name>A0ABV9TTN4_9ACTN</name>
<dbReference type="EMBL" id="JBHSIT010000001">
    <property type="protein sequence ID" value="MFC4906801.1"/>
    <property type="molecule type" value="Genomic_DNA"/>
</dbReference>
<dbReference type="RefSeq" id="WP_378252483.1">
    <property type="nucleotide sequence ID" value="NZ_JBHSIT010000001.1"/>
</dbReference>
<dbReference type="InterPro" id="IPR013549">
    <property type="entry name" value="DUF1731"/>
</dbReference>
<dbReference type="PANTHER" id="PTHR11092:SF0">
    <property type="entry name" value="EPIMERASE FAMILY PROTEIN SDR39U1"/>
    <property type="match status" value="1"/>
</dbReference>
<dbReference type="InterPro" id="IPR010099">
    <property type="entry name" value="SDR39U1"/>
</dbReference>
<keyword evidence="5" id="KW-1185">Reference proteome</keyword>
<evidence type="ECO:0000259" key="2">
    <source>
        <dbReference type="Pfam" id="PF01370"/>
    </source>
</evidence>
<feature type="domain" description="DUF1731" evidence="3">
    <location>
        <begin position="243"/>
        <end position="287"/>
    </location>
</feature>
<proteinExistence type="inferred from homology"/>
<gene>
    <name evidence="4" type="ORF">ACFPCY_05685</name>
</gene>
<comment type="caution">
    <text evidence="4">The sequence shown here is derived from an EMBL/GenBank/DDBJ whole genome shotgun (WGS) entry which is preliminary data.</text>
</comment>
<dbReference type="InterPro" id="IPR001509">
    <property type="entry name" value="Epimerase_deHydtase"/>
</dbReference>
<organism evidence="4 5">
    <name type="scientific">Actinomadura gamaensis</name>
    <dbReference type="NCBI Taxonomy" id="1763541"/>
    <lineage>
        <taxon>Bacteria</taxon>
        <taxon>Bacillati</taxon>
        <taxon>Actinomycetota</taxon>
        <taxon>Actinomycetes</taxon>
        <taxon>Streptosporangiales</taxon>
        <taxon>Thermomonosporaceae</taxon>
        <taxon>Actinomadura</taxon>
    </lineage>
</organism>
<evidence type="ECO:0000256" key="1">
    <source>
        <dbReference type="ARBA" id="ARBA00009353"/>
    </source>
</evidence>
<dbReference type="Pfam" id="PF01370">
    <property type="entry name" value="Epimerase"/>
    <property type="match status" value="1"/>
</dbReference>
<dbReference type="Proteomes" id="UP001595872">
    <property type="component" value="Unassembled WGS sequence"/>
</dbReference>
<accession>A0ABV9TTN4</accession>
<dbReference type="Pfam" id="PF08338">
    <property type="entry name" value="DUF1731"/>
    <property type="match status" value="1"/>
</dbReference>
<dbReference type="PANTHER" id="PTHR11092">
    <property type="entry name" value="SUGAR NUCLEOTIDE EPIMERASE RELATED"/>
    <property type="match status" value="1"/>
</dbReference>
<comment type="similarity">
    <text evidence="1">Belongs to the NAD(P)-dependent epimerase/dehydratase family. SDR39U1 subfamily.</text>
</comment>
<dbReference type="InterPro" id="IPR036291">
    <property type="entry name" value="NAD(P)-bd_dom_sf"/>
</dbReference>
<protein>
    <submittedName>
        <fullName evidence="4">TIGR01777 family oxidoreductase</fullName>
    </submittedName>
</protein>
<evidence type="ECO:0000313" key="5">
    <source>
        <dbReference type="Proteomes" id="UP001595872"/>
    </source>
</evidence>